<dbReference type="Proteomes" id="UP001057402">
    <property type="component" value="Chromosome 8"/>
</dbReference>
<dbReference type="EMBL" id="CM042887">
    <property type="protein sequence ID" value="KAI4330167.1"/>
    <property type="molecule type" value="Genomic_DNA"/>
</dbReference>
<accession>A0ACB9N2X8</accession>
<gene>
    <name evidence="1" type="ORF">MLD38_028470</name>
</gene>
<protein>
    <submittedName>
        <fullName evidence="1">Uncharacterized protein</fullName>
    </submittedName>
</protein>
<organism evidence="1 2">
    <name type="scientific">Melastoma candidum</name>
    <dbReference type="NCBI Taxonomy" id="119954"/>
    <lineage>
        <taxon>Eukaryota</taxon>
        <taxon>Viridiplantae</taxon>
        <taxon>Streptophyta</taxon>
        <taxon>Embryophyta</taxon>
        <taxon>Tracheophyta</taxon>
        <taxon>Spermatophyta</taxon>
        <taxon>Magnoliopsida</taxon>
        <taxon>eudicotyledons</taxon>
        <taxon>Gunneridae</taxon>
        <taxon>Pentapetalae</taxon>
        <taxon>rosids</taxon>
        <taxon>malvids</taxon>
        <taxon>Myrtales</taxon>
        <taxon>Melastomataceae</taxon>
        <taxon>Melastomatoideae</taxon>
        <taxon>Melastomateae</taxon>
        <taxon>Melastoma</taxon>
    </lineage>
</organism>
<evidence type="ECO:0000313" key="2">
    <source>
        <dbReference type="Proteomes" id="UP001057402"/>
    </source>
</evidence>
<sequence>MATAGKKALSRGHGLAEGVEPRERYRVVGVVAGVRDVQKGRECGHRWELVRKALRQVRHSWGMVDASGLNVNRNGCLGDGESEESKAARCIGAVRPKPNSPDWSKRREKMGLWRTEWSLRCSMTMARLKRLEVGEGGDGLGADHRFGVLVRLSCTNRSFGRSLLLSRRKSRRLVEF</sequence>
<evidence type="ECO:0000313" key="1">
    <source>
        <dbReference type="EMBL" id="KAI4330167.1"/>
    </source>
</evidence>
<comment type="caution">
    <text evidence="1">The sequence shown here is derived from an EMBL/GenBank/DDBJ whole genome shotgun (WGS) entry which is preliminary data.</text>
</comment>
<reference evidence="2" key="1">
    <citation type="journal article" date="2023" name="Front. Plant Sci.">
        <title>Chromosomal-level genome assembly of Melastoma candidum provides insights into trichome evolution.</title>
        <authorList>
            <person name="Zhong Y."/>
            <person name="Wu W."/>
            <person name="Sun C."/>
            <person name="Zou P."/>
            <person name="Liu Y."/>
            <person name="Dai S."/>
            <person name="Zhou R."/>
        </authorList>
    </citation>
    <scope>NUCLEOTIDE SEQUENCE [LARGE SCALE GENOMIC DNA]</scope>
</reference>
<keyword evidence="2" id="KW-1185">Reference proteome</keyword>
<proteinExistence type="predicted"/>
<name>A0ACB9N2X8_9MYRT</name>